<protein>
    <submittedName>
        <fullName evidence="3">Uncharacterized protein</fullName>
    </submittedName>
</protein>
<name>A0A917NYG1_9ACTN</name>
<accession>A0A917NYG1</accession>
<keyword evidence="2" id="KW-0812">Transmembrane</keyword>
<keyword evidence="2" id="KW-1133">Transmembrane helix</keyword>
<feature type="region of interest" description="Disordered" evidence="1">
    <location>
        <begin position="54"/>
        <end position="96"/>
    </location>
</feature>
<keyword evidence="2" id="KW-0472">Membrane</keyword>
<proteinExistence type="predicted"/>
<feature type="transmembrane region" description="Helical" evidence="2">
    <location>
        <begin position="30"/>
        <end position="52"/>
    </location>
</feature>
<sequence length="96" mass="10214">MGKVVPFVPLGAVAVLLLESATDFFPDDPIAGVLTPTRLVLLIGLAAMAVPVPGRPRDFRTRLDPRSRRGPGTPLMPPKRQAWPPASPCHGTPRAS</sequence>
<organism evidence="3 4">
    <name type="scientific">Streptomyces brasiliensis</name>
    <dbReference type="NCBI Taxonomy" id="1954"/>
    <lineage>
        <taxon>Bacteria</taxon>
        <taxon>Bacillati</taxon>
        <taxon>Actinomycetota</taxon>
        <taxon>Actinomycetes</taxon>
        <taxon>Kitasatosporales</taxon>
        <taxon>Streptomycetaceae</taxon>
        <taxon>Streptomyces</taxon>
    </lineage>
</organism>
<dbReference type="EMBL" id="BMQA01000021">
    <property type="protein sequence ID" value="GGJ37195.1"/>
    <property type="molecule type" value="Genomic_DNA"/>
</dbReference>
<reference evidence="3" key="1">
    <citation type="journal article" date="2014" name="Int. J. Syst. Evol. Microbiol.">
        <title>Complete genome sequence of Corynebacterium casei LMG S-19264T (=DSM 44701T), isolated from a smear-ripened cheese.</title>
        <authorList>
            <consortium name="US DOE Joint Genome Institute (JGI-PGF)"/>
            <person name="Walter F."/>
            <person name="Albersmeier A."/>
            <person name="Kalinowski J."/>
            <person name="Ruckert C."/>
        </authorList>
    </citation>
    <scope>NUCLEOTIDE SEQUENCE</scope>
    <source>
        <strain evidence="3">JCM 3086</strain>
    </source>
</reference>
<evidence type="ECO:0000313" key="4">
    <source>
        <dbReference type="Proteomes" id="UP000657574"/>
    </source>
</evidence>
<comment type="caution">
    <text evidence="3">The sequence shown here is derived from an EMBL/GenBank/DDBJ whole genome shotgun (WGS) entry which is preliminary data.</text>
</comment>
<reference evidence="3" key="2">
    <citation type="submission" date="2020-09" db="EMBL/GenBank/DDBJ databases">
        <authorList>
            <person name="Sun Q."/>
            <person name="Ohkuma M."/>
        </authorList>
    </citation>
    <scope>NUCLEOTIDE SEQUENCE</scope>
    <source>
        <strain evidence="3">JCM 3086</strain>
    </source>
</reference>
<dbReference type="Proteomes" id="UP000657574">
    <property type="component" value="Unassembled WGS sequence"/>
</dbReference>
<evidence type="ECO:0000256" key="1">
    <source>
        <dbReference type="SAM" id="MobiDB-lite"/>
    </source>
</evidence>
<gene>
    <name evidence="3" type="ORF">GCM10010121_055440</name>
</gene>
<evidence type="ECO:0000313" key="3">
    <source>
        <dbReference type="EMBL" id="GGJ37195.1"/>
    </source>
</evidence>
<keyword evidence="4" id="KW-1185">Reference proteome</keyword>
<evidence type="ECO:0000256" key="2">
    <source>
        <dbReference type="SAM" id="Phobius"/>
    </source>
</evidence>
<dbReference type="AlphaFoldDB" id="A0A917NYG1"/>
<feature type="compositionally biased region" description="Basic and acidic residues" evidence="1">
    <location>
        <begin position="55"/>
        <end position="67"/>
    </location>
</feature>